<dbReference type="Proteomes" id="UP001054837">
    <property type="component" value="Unassembled WGS sequence"/>
</dbReference>
<comment type="caution">
    <text evidence="1">The sequence shown here is derived from an EMBL/GenBank/DDBJ whole genome shotgun (WGS) entry which is preliminary data.</text>
</comment>
<organism evidence="1 2">
    <name type="scientific">Caerostris darwini</name>
    <dbReference type="NCBI Taxonomy" id="1538125"/>
    <lineage>
        <taxon>Eukaryota</taxon>
        <taxon>Metazoa</taxon>
        <taxon>Ecdysozoa</taxon>
        <taxon>Arthropoda</taxon>
        <taxon>Chelicerata</taxon>
        <taxon>Arachnida</taxon>
        <taxon>Araneae</taxon>
        <taxon>Araneomorphae</taxon>
        <taxon>Entelegynae</taxon>
        <taxon>Araneoidea</taxon>
        <taxon>Araneidae</taxon>
        <taxon>Caerostris</taxon>
    </lineage>
</organism>
<gene>
    <name evidence="1" type="ORF">CDAR_577821</name>
</gene>
<protein>
    <submittedName>
        <fullName evidence="1">Uncharacterized protein</fullName>
    </submittedName>
</protein>
<dbReference type="AlphaFoldDB" id="A0AAV4RKB2"/>
<name>A0AAV4RKB2_9ARAC</name>
<reference evidence="1 2" key="1">
    <citation type="submission" date="2021-06" db="EMBL/GenBank/DDBJ databases">
        <title>Caerostris darwini draft genome.</title>
        <authorList>
            <person name="Kono N."/>
            <person name="Arakawa K."/>
        </authorList>
    </citation>
    <scope>NUCLEOTIDE SEQUENCE [LARGE SCALE GENOMIC DNA]</scope>
</reference>
<evidence type="ECO:0000313" key="1">
    <source>
        <dbReference type="EMBL" id="GIY20562.1"/>
    </source>
</evidence>
<evidence type="ECO:0000313" key="2">
    <source>
        <dbReference type="Proteomes" id="UP001054837"/>
    </source>
</evidence>
<accession>A0AAV4RKB2</accession>
<dbReference type="EMBL" id="BPLQ01006187">
    <property type="protein sequence ID" value="GIY20562.1"/>
    <property type="molecule type" value="Genomic_DNA"/>
</dbReference>
<keyword evidence="2" id="KW-1185">Reference proteome</keyword>
<sequence length="70" mass="8210">MFWVSSQRTVDVGFVLCAEMNFVFLWDNKTFSEGMYHLTLLLTFNGIKYCAEEQPYPELDLIGFSDFQLL</sequence>
<proteinExistence type="predicted"/>